<proteinExistence type="predicted"/>
<evidence type="ECO:0000313" key="2">
    <source>
        <dbReference type="Proteomes" id="UP000652176"/>
    </source>
</evidence>
<dbReference type="Proteomes" id="UP000652176">
    <property type="component" value="Unassembled WGS sequence"/>
</dbReference>
<accession>A0ABR9D8L0</accession>
<comment type="caution">
    <text evidence="1">The sequence shown here is derived from an EMBL/GenBank/DDBJ whole genome shotgun (WGS) entry which is preliminary data.</text>
</comment>
<reference evidence="1 2" key="1">
    <citation type="submission" date="2020-09" db="EMBL/GenBank/DDBJ databases">
        <title>Methylomonas albis sp. nov. and Methylomonas fluvii sp. nov.: Two cold-adapted methanotrophs from the River Elbe and an amended description of Methylovulum psychrotolerans strain Eb1.</title>
        <authorList>
            <person name="Bussmann I.K."/>
            <person name="Klings K.-W."/>
            <person name="Warnstedt J."/>
            <person name="Hoppert M."/>
            <person name="Saborowski A."/>
            <person name="Horn F."/>
            <person name="Liebner S."/>
        </authorList>
    </citation>
    <scope>NUCLEOTIDE SEQUENCE [LARGE SCALE GENOMIC DNA]</scope>
    <source>
        <strain evidence="1 2">EbA</strain>
    </source>
</reference>
<sequence>MSWKVCEHEDAPINKNAIKILKSDGSWLFHSNINGSTTISMKTHTEPGSDLKNDLYALFVNSFAGNRLIEDCDRLKKRVDQ</sequence>
<name>A0ABR9D8L0_9GAMM</name>
<gene>
    <name evidence="1" type="ORF">IE877_22505</name>
</gene>
<dbReference type="RefSeq" id="WP_192376839.1">
    <property type="nucleotide sequence ID" value="NZ_CAJHIV010000001.1"/>
</dbReference>
<keyword evidence="2" id="KW-1185">Reference proteome</keyword>
<evidence type="ECO:0000313" key="1">
    <source>
        <dbReference type="EMBL" id="MBD9358613.1"/>
    </source>
</evidence>
<organism evidence="1 2">
    <name type="scientific">Methylomonas albis</name>
    <dbReference type="NCBI Taxonomy" id="1854563"/>
    <lineage>
        <taxon>Bacteria</taxon>
        <taxon>Pseudomonadati</taxon>
        <taxon>Pseudomonadota</taxon>
        <taxon>Gammaproteobacteria</taxon>
        <taxon>Methylococcales</taxon>
        <taxon>Methylococcaceae</taxon>
        <taxon>Methylomonas</taxon>
    </lineage>
</organism>
<dbReference type="EMBL" id="JACXSS010000001">
    <property type="protein sequence ID" value="MBD9358613.1"/>
    <property type="molecule type" value="Genomic_DNA"/>
</dbReference>
<protein>
    <submittedName>
        <fullName evidence="1">Uncharacterized protein</fullName>
    </submittedName>
</protein>